<dbReference type="GO" id="GO:0007219">
    <property type="term" value="P:Notch signaling pathway"/>
    <property type="evidence" value="ECO:0007669"/>
    <property type="project" value="TreeGrafter"/>
</dbReference>
<evidence type="ECO:0000313" key="8">
    <source>
        <dbReference type="EMBL" id="ELT93892.1"/>
    </source>
</evidence>
<comment type="caution">
    <text evidence="6">Lacks conserved residue(s) required for the propagation of feature annotation.</text>
</comment>
<sequence length="82" mass="8745">CGSNPCQNGGQCQLVANGYTCNCTANYRGVNCESIIREDPCLSAPCKHGGTCSQLCDDPFFSCECPPNWTNATCDECEVQAP</sequence>
<keyword evidence="4 6" id="KW-1015">Disulfide bond</keyword>
<evidence type="ECO:0000256" key="3">
    <source>
        <dbReference type="ARBA" id="ARBA00022737"/>
    </source>
</evidence>
<dbReference type="EMBL" id="AMQN01029480">
    <property type="status" value="NOT_ANNOTATED_CDS"/>
    <property type="molecule type" value="Genomic_DNA"/>
</dbReference>
<dbReference type="AlphaFoldDB" id="R7TK86"/>
<dbReference type="STRING" id="283909.R7TK86"/>
<evidence type="ECO:0000256" key="1">
    <source>
        <dbReference type="ARBA" id="ARBA00022536"/>
    </source>
</evidence>
<reference evidence="10" key="1">
    <citation type="submission" date="2012-12" db="EMBL/GenBank/DDBJ databases">
        <authorList>
            <person name="Hellsten U."/>
            <person name="Grimwood J."/>
            <person name="Chapman J.A."/>
            <person name="Shapiro H."/>
            <person name="Aerts A."/>
            <person name="Otillar R.P."/>
            <person name="Terry A.Y."/>
            <person name="Boore J.L."/>
            <person name="Simakov O."/>
            <person name="Marletaz F."/>
            <person name="Cho S.-J."/>
            <person name="Edsinger-Gonzales E."/>
            <person name="Havlak P."/>
            <person name="Kuo D.-H."/>
            <person name="Larsson T."/>
            <person name="Lv J."/>
            <person name="Arendt D."/>
            <person name="Savage R."/>
            <person name="Osoegawa K."/>
            <person name="de Jong P."/>
            <person name="Lindberg D.R."/>
            <person name="Seaver E.C."/>
            <person name="Weisblat D.A."/>
            <person name="Putnam N.H."/>
            <person name="Grigoriev I.V."/>
            <person name="Rokhsar D.S."/>
        </authorList>
    </citation>
    <scope>NUCLEOTIDE SEQUENCE</scope>
    <source>
        <strain evidence="10">I ESC-2004</strain>
    </source>
</reference>
<keyword evidence="2" id="KW-0732">Signal</keyword>
<keyword evidence="3" id="KW-0677">Repeat</keyword>
<evidence type="ECO:0000256" key="4">
    <source>
        <dbReference type="ARBA" id="ARBA00023157"/>
    </source>
</evidence>
<evidence type="ECO:0000256" key="5">
    <source>
        <dbReference type="ARBA" id="ARBA00023180"/>
    </source>
</evidence>
<evidence type="ECO:0000313" key="10">
    <source>
        <dbReference type="Proteomes" id="UP000014760"/>
    </source>
</evidence>
<dbReference type="Proteomes" id="UP000014760">
    <property type="component" value="Unassembled WGS sequence"/>
</dbReference>
<dbReference type="OrthoDB" id="430340at2759"/>
<dbReference type="InterPro" id="IPR000742">
    <property type="entry name" value="EGF"/>
</dbReference>
<dbReference type="PANTHER" id="PTHR12916">
    <property type="entry name" value="CYTOCHROME C OXIDASE POLYPEPTIDE VIC-2"/>
    <property type="match status" value="1"/>
</dbReference>
<dbReference type="SUPFAM" id="SSF57196">
    <property type="entry name" value="EGF/Laminin"/>
    <property type="match status" value="2"/>
</dbReference>
<feature type="domain" description="EGF-like" evidence="7">
    <location>
        <begin position="1"/>
        <end position="33"/>
    </location>
</feature>
<keyword evidence="5" id="KW-0325">Glycoprotein</keyword>
<proteinExistence type="predicted"/>
<name>R7TK86_CAPTE</name>
<dbReference type="CDD" id="cd00054">
    <property type="entry name" value="EGF_CA"/>
    <property type="match status" value="1"/>
</dbReference>
<dbReference type="InterPro" id="IPR001881">
    <property type="entry name" value="EGF-like_Ca-bd_dom"/>
</dbReference>
<dbReference type="Gene3D" id="2.10.25.10">
    <property type="entry name" value="Laminin"/>
    <property type="match status" value="2"/>
</dbReference>
<dbReference type="FunFam" id="2.10.25.10:FF:000255">
    <property type="entry name" value="Sushi, nidogen and EGF-like domains 1"/>
    <property type="match status" value="1"/>
</dbReference>
<dbReference type="SMART" id="SM00181">
    <property type="entry name" value="EGF"/>
    <property type="match status" value="2"/>
</dbReference>
<organism evidence="8">
    <name type="scientific">Capitella teleta</name>
    <name type="common">Polychaete worm</name>
    <dbReference type="NCBI Taxonomy" id="283909"/>
    <lineage>
        <taxon>Eukaryota</taxon>
        <taxon>Metazoa</taxon>
        <taxon>Spiralia</taxon>
        <taxon>Lophotrochozoa</taxon>
        <taxon>Annelida</taxon>
        <taxon>Polychaeta</taxon>
        <taxon>Sedentaria</taxon>
        <taxon>Scolecida</taxon>
        <taxon>Capitellidae</taxon>
        <taxon>Capitella</taxon>
    </lineage>
</organism>
<dbReference type="SMART" id="SM00179">
    <property type="entry name" value="EGF_CA"/>
    <property type="match status" value="2"/>
</dbReference>
<reference evidence="9" key="3">
    <citation type="submission" date="2015-06" db="UniProtKB">
        <authorList>
            <consortium name="EnsemblMetazoa"/>
        </authorList>
    </citation>
    <scope>IDENTIFICATION</scope>
</reference>
<keyword evidence="10" id="KW-1185">Reference proteome</keyword>
<evidence type="ECO:0000259" key="7">
    <source>
        <dbReference type="PROSITE" id="PS50026"/>
    </source>
</evidence>
<accession>R7TK86</accession>
<dbReference type="Pfam" id="PF00008">
    <property type="entry name" value="EGF"/>
    <property type="match status" value="2"/>
</dbReference>
<feature type="disulfide bond" evidence="6">
    <location>
        <begin position="65"/>
        <end position="74"/>
    </location>
</feature>
<keyword evidence="1 6" id="KW-0245">EGF-like domain</keyword>
<reference evidence="8 10" key="2">
    <citation type="journal article" date="2013" name="Nature">
        <title>Insights into bilaterian evolution from three spiralian genomes.</title>
        <authorList>
            <person name="Simakov O."/>
            <person name="Marletaz F."/>
            <person name="Cho S.J."/>
            <person name="Edsinger-Gonzales E."/>
            <person name="Havlak P."/>
            <person name="Hellsten U."/>
            <person name="Kuo D.H."/>
            <person name="Larsson T."/>
            <person name="Lv J."/>
            <person name="Arendt D."/>
            <person name="Savage R."/>
            <person name="Osoegawa K."/>
            <person name="de Jong P."/>
            <person name="Grimwood J."/>
            <person name="Chapman J.A."/>
            <person name="Shapiro H."/>
            <person name="Aerts A."/>
            <person name="Otillar R.P."/>
            <person name="Terry A.Y."/>
            <person name="Boore J.L."/>
            <person name="Grigoriev I.V."/>
            <person name="Lindberg D.R."/>
            <person name="Seaver E.C."/>
            <person name="Weisblat D.A."/>
            <person name="Putnam N.H."/>
            <person name="Rokhsar D.S."/>
        </authorList>
    </citation>
    <scope>NUCLEOTIDE SEQUENCE</scope>
    <source>
        <strain evidence="8 10">I ESC-2004</strain>
    </source>
</reference>
<gene>
    <name evidence="8" type="ORF">CAPTEDRAFT_107503</name>
</gene>
<protein>
    <recommendedName>
        <fullName evidence="7">EGF-like domain-containing protein</fullName>
    </recommendedName>
</protein>
<dbReference type="OMA" id="NCPASYE"/>
<evidence type="ECO:0000313" key="9">
    <source>
        <dbReference type="EnsemblMetazoa" id="CapteP107503"/>
    </source>
</evidence>
<dbReference type="PROSITE" id="PS50026">
    <property type="entry name" value="EGF_3"/>
    <property type="match status" value="2"/>
</dbReference>
<feature type="disulfide bond" evidence="6">
    <location>
        <begin position="46"/>
        <end position="63"/>
    </location>
</feature>
<dbReference type="PROSITE" id="PS00022">
    <property type="entry name" value="EGF_1"/>
    <property type="match status" value="1"/>
</dbReference>
<dbReference type="GO" id="GO:0005509">
    <property type="term" value="F:calcium ion binding"/>
    <property type="evidence" value="ECO:0007669"/>
    <property type="project" value="InterPro"/>
</dbReference>
<evidence type="ECO:0000256" key="6">
    <source>
        <dbReference type="PROSITE-ProRule" id="PRU00076"/>
    </source>
</evidence>
<dbReference type="EMBL" id="KB309576">
    <property type="protein sequence ID" value="ELT93892.1"/>
    <property type="molecule type" value="Genomic_DNA"/>
</dbReference>
<dbReference type="EnsemblMetazoa" id="CapteT107503">
    <property type="protein sequence ID" value="CapteP107503"/>
    <property type="gene ID" value="CapteG107503"/>
</dbReference>
<dbReference type="GO" id="GO:0005112">
    <property type="term" value="F:Notch binding"/>
    <property type="evidence" value="ECO:0007669"/>
    <property type="project" value="TreeGrafter"/>
</dbReference>
<evidence type="ECO:0000256" key="2">
    <source>
        <dbReference type="ARBA" id="ARBA00022729"/>
    </source>
</evidence>
<feature type="disulfide bond" evidence="6">
    <location>
        <begin position="23"/>
        <end position="32"/>
    </location>
</feature>
<dbReference type="HOGENOM" id="CLU_004826_11_1_1"/>
<dbReference type="PANTHER" id="PTHR12916:SF9">
    <property type="entry name" value="NEUROGENIC LOCUS NOTCH HOMOLOG PROTEIN 1-RELATED"/>
    <property type="match status" value="1"/>
</dbReference>
<feature type="domain" description="EGF-like" evidence="7">
    <location>
        <begin position="37"/>
        <end position="75"/>
    </location>
</feature>
<feature type="non-terminal residue" evidence="8">
    <location>
        <position position="1"/>
    </location>
</feature>